<dbReference type="AlphaFoldDB" id="A0A3S3ZSX9"/>
<dbReference type="OrthoDB" id="5110661at2"/>
<evidence type="ECO:0000256" key="1">
    <source>
        <dbReference type="ARBA" id="ARBA00023239"/>
    </source>
</evidence>
<keyword evidence="1 2" id="KW-0456">Lyase</keyword>
<dbReference type="Gene3D" id="1.10.275.10">
    <property type="entry name" value="Fumarase/aspartase (N-terminal domain)"/>
    <property type="match status" value="1"/>
</dbReference>
<dbReference type="Gene3D" id="1.20.200.10">
    <property type="entry name" value="Fumarase/aspartase (Central domain)"/>
    <property type="match status" value="1"/>
</dbReference>
<organism evidence="2 3">
    <name type="scientific">Labedella phragmitis</name>
    <dbReference type="NCBI Taxonomy" id="2498849"/>
    <lineage>
        <taxon>Bacteria</taxon>
        <taxon>Bacillati</taxon>
        <taxon>Actinomycetota</taxon>
        <taxon>Actinomycetes</taxon>
        <taxon>Micrococcales</taxon>
        <taxon>Microbacteriaceae</taxon>
        <taxon>Labedella</taxon>
    </lineage>
</organism>
<dbReference type="InterPro" id="IPR001106">
    <property type="entry name" value="Aromatic_Lyase"/>
</dbReference>
<gene>
    <name evidence="2" type="ORF">ELQ90_03185</name>
</gene>
<sequence>MGDVVVRAADDLDRRALLAVADGARLTIGDELREALRSRRAEVLAALESGGPVYGVTTGMGAASEIRLTAAEQAQHQENLMLARAVGHGEWLGARETRAVLVARIGTFLLGDVGVSAELVDRLVEMLDRDILPAIPRSGIGAAGEIIPLAHLGGAVTGSGEVLDPGSAGGSFSAATALAAVGLAPFALGPKEGVAMLEGVPVTTALAALRSADARMVAEQTTVVVAGALGVIGASLDTFSPEVARGDDVLARVLAAIRSRVRDGAAPRALQAPLSFRVVGSALAHLVRATDALDAAIERSLTGVTDSPAYLGGRFVGTAGFDGFELAADLDALRVALVHLAELSVARLHRLLDDRVTGLARQLSAHPGAHAGMVVVHKHAVGVVHELHRRAAPVSIGARETSLGQEDVQSHSVAAAVEAAHAIVLVRDVIASELLAVVHAVRLSGADTDPDGPLAAADAVVADGVVDRPFGRDIAALTRLLASGWGSDSGEAG</sequence>
<evidence type="ECO:0000313" key="2">
    <source>
        <dbReference type="EMBL" id="RWZ52954.1"/>
    </source>
</evidence>
<dbReference type="SUPFAM" id="SSF48557">
    <property type="entry name" value="L-aspartase-like"/>
    <property type="match status" value="1"/>
</dbReference>
<keyword evidence="3" id="KW-1185">Reference proteome</keyword>
<protein>
    <submittedName>
        <fullName evidence="2">Phenylalanine/histidine ammonia-lyase</fullName>
    </submittedName>
</protein>
<evidence type="ECO:0000313" key="3">
    <source>
        <dbReference type="Proteomes" id="UP000288547"/>
    </source>
</evidence>
<dbReference type="InterPro" id="IPR024083">
    <property type="entry name" value="Fumarase/histidase_N"/>
</dbReference>
<comment type="caution">
    <text evidence="2">The sequence shown here is derived from an EMBL/GenBank/DDBJ whole genome shotgun (WGS) entry which is preliminary data.</text>
</comment>
<name>A0A3S3ZSX9_9MICO</name>
<dbReference type="Pfam" id="PF00221">
    <property type="entry name" value="Lyase_aromatic"/>
    <property type="match status" value="1"/>
</dbReference>
<dbReference type="RefSeq" id="WP_128493797.1">
    <property type="nucleotide sequence ID" value="NZ_RZNB01000001.1"/>
</dbReference>
<dbReference type="InterPro" id="IPR008948">
    <property type="entry name" value="L-Aspartase-like"/>
</dbReference>
<dbReference type="Proteomes" id="UP000288547">
    <property type="component" value="Unassembled WGS sequence"/>
</dbReference>
<dbReference type="GO" id="GO:0016841">
    <property type="term" value="F:ammonia-lyase activity"/>
    <property type="evidence" value="ECO:0007669"/>
    <property type="project" value="UniProtKB-ARBA"/>
</dbReference>
<dbReference type="EMBL" id="RZNB01000001">
    <property type="protein sequence ID" value="RWZ52954.1"/>
    <property type="molecule type" value="Genomic_DNA"/>
</dbReference>
<proteinExistence type="predicted"/>
<reference evidence="2 3" key="1">
    <citation type="submission" date="2018-12" db="EMBL/GenBank/DDBJ databases">
        <authorList>
            <person name="Li F."/>
        </authorList>
    </citation>
    <scope>NUCLEOTIDE SEQUENCE [LARGE SCALE GENOMIC DNA]</scope>
    <source>
        <strain evidence="2 3">11W25H-1</strain>
    </source>
</reference>
<dbReference type="PANTHER" id="PTHR10362">
    <property type="entry name" value="HISTIDINE AMMONIA-LYASE"/>
    <property type="match status" value="1"/>
</dbReference>
<accession>A0A3S3ZSX9</accession>